<gene>
    <name evidence="1" type="ORF">JN00_0154</name>
</gene>
<dbReference type="RefSeq" id="WP_170141520.1">
    <property type="nucleotide sequence ID" value="NZ_CP137846.1"/>
</dbReference>
<dbReference type="Proteomes" id="UP000267246">
    <property type="component" value="Unassembled WGS sequence"/>
</dbReference>
<organism evidence="1 2">
    <name type="scientific">Metamycoplasma subdolum</name>
    <dbReference type="NCBI Taxonomy" id="92407"/>
    <lineage>
        <taxon>Bacteria</taxon>
        <taxon>Bacillati</taxon>
        <taxon>Mycoplasmatota</taxon>
        <taxon>Mycoplasmoidales</taxon>
        <taxon>Metamycoplasmataceae</taxon>
        <taxon>Metamycoplasma</taxon>
    </lineage>
</organism>
<sequence length="51" mass="6241">MYEYKVMDASSSKDAEYKMNLMAKEGWKVTSVVYWMRWVVRLIITFEREIK</sequence>
<evidence type="ECO:0000313" key="1">
    <source>
        <dbReference type="EMBL" id="RMA79103.1"/>
    </source>
</evidence>
<dbReference type="EMBL" id="REFI01000005">
    <property type="protein sequence ID" value="RMA79103.1"/>
    <property type="molecule type" value="Genomic_DNA"/>
</dbReference>
<proteinExistence type="predicted"/>
<evidence type="ECO:0000313" key="2">
    <source>
        <dbReference type="Proteomes" id="UP000267246"/>
    </source>
</evidence>
<evidence type="ECO:0008006" key="3">
    <source>
        <dbReference type="Google" id="ProtNLM"/>
    </source>
</evidence>
<name>A0A3M0A297_9BACT</name>
<accession>A0A3M0A297</accession>
<protein>
    <recommendedName>
        <fullName evidence="3">DUF4177 domain-containing protein</fullName>
    </recommendedName>
</protein>
<dbReference type="AlphaFoldDB" id="A0A3M0A297"/>
<reference evidence="1 2" key="1">
    <citation type="submission" date="2018-10" db="EMBL/GenBank/DDBJ databases">
        <title>Genomic Encyclopedia of Archaeal and Bacterial Type Strains, Phase II (KMG-II): from individual species to whole genera.</title>
        <authorList>
            <person name="Goeker M."/>
        </authorList>
    </citation>
    <scope>NUCLEOTIDE SEQUENCE [LARGE SCALE GENOMIC DNA]</scope>
    <source>
        <strain evidence="1 2">ATCC 29870</strain>
    </source>
</reference>
<keyword evidence="2" id="KW-1185">Reference proteome</keyword>
<comment type="caution">
    <text evidence="1">The sequence shown here is derived from an EMBL/GenBank/DDBJ whole genome shotgun (WGS) entry which is preliminary data.</text>
</comment>